<evidence type="ECO:0000313" key="4">
    <source>
        <dbReference type="Proteomes" id="UP001355207"/>
    </source>
</evidence>
<dbReference type="GeneID" id="91091990"/>
<dbReference type="CDD" id="cd00130">
    <property type="entry name" value="PAS"/>
    <property type="match status" value="1"/>
</dbReference>
<dbReference type="InterPro" id="IPR013655">
    <property type="entry name" value="PAS_fold_3"/>
</dbReference>
<dbReference type="Pfam" id="PF08447">
    <property type="entry name" value="PAS_3"/>
    <property type="match status" value="1"/>
</dbReference>
<gene>
    <name evidence="3" type="ORF">L201_001318</name>
</gene>
<feature type="domain" description="PAS" evidence="2">
    <location>
        <begin position="63"/>
        <end position="114"/>
    </location>
</feature>
<dbReference type="SMART" id="SM00091">
    <property type="entry name" value="PAS"/>
    <property type="match status" value="1"/>
</dbReference>
<dbReference type="RefSeq" id="XP_066073204.1">
    <property type="nucleotide sequence ID" value="XM_066217107.1"/>
</dbReference>
<reference evidence="3 4" key="1">
    <citation type="submission" date="2024-01" db="EMBL/GenBank/DDBJ databases">
        <title>Comparative genomics of Cryptococcus and Kwoniella reveals pathogenesis evolution and contrasting modes of karyotype evolution via chromosome fusion or intercentromeric recombination.</title>
        <authorList>
            <person name="Coelho M.A."/>
            <person name="David-Palma M."/>
            <person name="Shea T."/>
            <person name="Bowers K."/>
            <person name="McGinley-Smith S."/>
            <person name="Mohammad A.W."/>
            <person name="Gnirke A."/>
            <person name="Yurkov A.M."/>
            <person name="Nowrousian M."/>
            <person name="Sun S."/>
            <person name="Cuomo C.A."/>
            <person name="Heitman J."/>
        </authorList>
    </citation>
    <scope>NUCLEOTIDE SEQUENCE [LARGE SCALE GENOMIC DNA]</scope>
    <source>
        <strain evidence="3 4">CBS 6074</strain>
    </source>
</reference>
<dbReference type="Proteomes" id="UP001355207">
    <property type="component" value="Chromosome 1"/>
</dbReference>
<evidence type="ECO:0000313" key="3">
    <source>
        <dbReference type="EMBL" id="WWC86441.1"/>
    </source>
</evidence>
<dbReference type="InterPro" id="IPR000014">
    <property type="entry name" value="PAS"/>
</dbReference>
<sequence>MSRPNTSNVRGAPGSPYTQRTGSSHSSGGPPGSSGSSRPPGTGSSVSSEEELGLSAWLACSANQEARINYVSESMQDILGYTPNDLIGKSCYVVFHPDQIPILREIHYQALTNEKTACVVYQRSLHKDGYYVDCCVSYYTVYNMSLALWTRAVDGQRTLQQALTAREVTEIAPSSEGKFTVKHWPSSSKAPLTSSPDSKSISLTSPRTGGRWPTPPNPTPRTFLMIDRFTDLSRIMYVSNDVIVNGSRLKNQPFYSVIRPSDRSHVRKYIEAAKKSSPIMYNEQRSGGHGYTTFHVLKIPDLPPHGETWPQGTDASERSMPGQDFILVEGIFTASSDGLTCIITRIEDPSREGRR</sequence>
<accession>A0AAX4JLZ9</accession>
<proteinExistence type="predicted"/>
<dbReference type="PROSITE" id="PS50112">
    <property type="entry name" value="PAS"/>
    <property type="match status" value="1"/>
</dbReference>
<dbReference type="EMBL" id="CP144098">
    <property type="protein sequence ID" value="WWC86441.1"/>
    <property type="molecule type" value="Genomic_DNA"/>
</dbReference>
<keyword evidence="4" id="KW-1185">Reference proteome</keyword>
<dbReference type="AlphaFoldDB" id="A0AAX4JLZ9"/>
<name>A0AAX4JLZ9_9TREE</name>
<dbReference type="InterPro" id="IPR035965">
    <property type="entry name" value="PAS-like_dom_sf"/>
</dbReference>
<dbReference type="SUPFAM" id="SSF55785">
    <property type="entry name" value="PYP-like sensor domain (PAS domain)"/>
    <property type="match status" value="1"/>
</dbReference>
<dbReference type="Gene3D" id="3.30.450.20">
    <property type="entry name" value="PAS domain"/>
    <property type="match status" value="1"/>
</dbReference>
<dbReference type="NCBIfam" id="TIGR00229">
    <property type="entry name" value="sensory_box"/>
    <property type="match status" value="1"/>
</dbReference>
<feature type="compositionally biased region" description="Low complexity" evidence="1">
    <location>
        <begin position="22"/>
        <end position="47"/>
    </location>
</feature>
<evidence type="ECO:0000259" key="2">
    <source>
        <dbReference type="PROSITE" id="PS50112"/>
    </source>
</evidence>
<feature type="region of interest" description="Disordered" evidence="1">
    <location>
        <begin position="179"/>
        <end position="217"/>
    </location>
</feature>
<protein>
    <recommendedName>
        <fullName evidence="2">PAS domain-containing protein</fullName>
    </recommendedName>
</protein>
<feature type="region of interest" description="Disordered" evidence="1">
    <location>
        <begin position="1"/>
        <end position="48"/>
    </location>
</feature>
<organism evidence="3 4">
    <name type="scientific">Kwoniella dendrophila CBS 6074</name>
    <dbReference type="NCBI Taxonomy" id="1295534"/>
    <lineage>
        <taxon>Eukaryota</taxon>
        <taxon>Fungi</taxon>
        <taxon>Dikarya</taxon>
        <taxon>Basidiomycota</taxon>
        <taxon>Agaricomycotina</taxon>
        <taxon>Tremellomycetes</taxon>
        <taxon>Tremellales</taxon>
        <taxon>Cryptococcaceae</taxon>
        <taxon>Kwoniella</taxon>
    </lineage>
</organism>
<evidence type="ECO:0000256" key="1">
    <source>
        <dbReference type="SAM" id="MobiDB-lite"/>
    </source>
</evidence>
<feature type="compositionally biased region" description="Polar residues" evidence="1">
    <location>
        <begin position="185"/>
        <end position="203"/>
    </location>
</feature>